<keyword evidence="3" id="KW-1185">Reference proteome</keyword>
<evidence type="ECO:0000313" key="2">
    <source>
        <dbReference type="EMBL" id="RHZ78654.1"/>
    </source>
</evidence>
<protein>
    <submittedName>
        <fullName evidence="2">Uncharacterized protein</fullName>
    </submittedName>
</protein>
<sequence length="211" mass="23309">MVKANNNIESVHQNLLQNKPLGDTSNHDPKGLQENGDKIASLIESMKKISISVNAKELGLEIDSRADDKSHENNSNYTMTEDDIKSVINEAMVKDNISRAGTVNVDPFQELRKSILISLSQLLKIVKPEVRQEIINAIANPNISQRNRIPCEAKRKYKVTNMTILNDTASESSSDSGSESDSSSRAESDSKNGLSKTEIMEIINAVKVEKK</sequence>
<name>A0A397J049_9GLOM</name>
<feature type="compositionally biased region" description="Low complexity" evidence="1">
    <location>
        <begin position="170"/>
        <end position="181"/>
    </location>
</feature>
<organism evidence="2 3">
    <name type="scientific">Diversispora epigaea</name>
    <dbReference type="NCBI Taxonomy" id="1348612"/>
    <lineage>
        <taxon>Eukaryota</taxon>
        <taxon>Fungi</taxon>
        <taxon>Fungi incertae sedis</taxon>
        <taxon>Mucoromycota</taxon>
        <taxon>Glomeromycotina</taxon>
        <taxon>Glomeromycetes</taxon>
        <taxon>Diversisporales</taxon>
        <taxon>Diversisporaceae</taxon>
        <taxon>Diversispora</taxon>
    </lineage>
</organism>
<evidence type="ECO:0000313" key="3">
    <source>
        <dbReference type="Proteomes" id="UP000266861"/>
    </source>
</evidence>
<dbReference type="EMBL" id="PQFF01000149">
    <property type="protein sequence ID" value="RHZ78654.1"/>
    <property type="molecule type" value="Genomic_DNA"/>
</dbReference>
<reference evidence="2 3" key="1">
    <citation type="submission" date="2018-08" db="EMBL/GenBank/DDBJ databases">
        <title>Genome and evolution of the arbuscular mycorrhizal fungus Diversispora epigaea (formerly Glomus versiforme) and its bacterial endosymbionts.</title>
        <authorList>
            <person name="Sun X."/>
            <person name="Fei Z."/>
            <person name="Harrison M."/>
        </authorList>
    </citation>
    <scope>NUCLEOTIDE SEQUENCE [LARGE SCALE GENOMIC DNA]</scope>
    <source>
        <strain evidence="2 3">IT104</strain>
    </source>
</reference>
<proteinExistence type="predicted"/>
<dbReference type="Proteomes" id="UP000266861">
    <property type="component" value="Unassembled WGS sequence"/>
</dbReference>
<accession>A0A397J049</accession>
<comment type="caution">
    <text evidence="2">The sequence shown here is derived from an EMBL/GenBank/DDBJ whole genome shotgun (WGS) entry which is preliminary data.</text>
</comment>
<evidence type="ECO:0000256" key="1">
    <source>
        <dbReference type="SAM" id="MobiDB-lite"/>
    </source>
</evidence>
<dbReference type="OrthoDB" id="2434078at2759"/>
<dbReference type="AlphaFoldDB" id="A0A397J049"/>
<gene>
    <name evidence="2" type="ORF">Glove_158g16</name>
</gene>
<feature type="region of interest" description="Disordered" evidence="1">
    <location>
        <begin position="165"/>
        <end position="195"/>
    </location>
</feature>